<sequence length="213" mass="23258">MIKFADRKEAGQKLAERLTKYKKESPLVLAIPRGGVVVATEVAKKLGCLLDVIITRKLGAPGNPELAIGATTSKGGLVIDRELIDKLEITQNYLHTEHLKQLAEARRREKLYTKGKSPDITGKVVILVDDGIATGSTIEAAIRAVQEGLPDKTIVAVPVAPVETADRLRSLVDNLVVLSTPEPFWAIGEFYDSFPQVPDEEVIKILNEINKSK</sequence>
<dbReference type="STRING" id="1802591.A2113_04520"/>
<gene>
    <name evidence="2" type="ORF">A2113_04520</name>
</gene>
<dbReference type="AlphaFoldDB" id="A0A1G1W4M3"/>
<dbReference type="CDD" id="cd06223">
    <property type="entry name" value="PRTases_typeI"/>
    <property type="match status" value="1"/>
</dbReference>
<dbReference type="Proteomes" id="UP000176299">
    <property type="component" value="Unassembled WGS sequence"/>
</dbReference>
<organism evidence="2 3">
    <name type="scientific">Candidatus Woykebacteria bacterium GWA1_44_8</name>
    <dbReference type="NCBI Taxonomy" id="1802591"/>
    <lineage>
        <taxon>Bacteria</taxon>
        <taxon>Candidatus Woykeibacteriota</taxon>
    </lineage>
</organism>
<dbReference type="SUPFAM" id="SSF53271">
    <property type="entry name" value="PRTase-like"/>
    <property type="match status" value="1"/>
</dbReference>
<reference evidence="2 3" key="1">
    <citation type="journal article" date="2016" name="Nat. Commun.">
        <title>Thousands of microbial genomes shed light on interconnected biogeochemical processes in an aquifer system.</title>
        <authorList>
            <person name="Anantharaman K."/>
            <person name="Brown C.T."/>
            <person name="Hug L.A."/>
            <person name="Sharon I."/>
            <person name="Castelle C.J."/>
            <person name="Probst A.J."/>
            <person name="Thomas B.C."/>
            <person name="Singh A."/>
            <person name="Wilkins M.J."/>
            <person name="Karaoz U."/>
            <person name="Brodie E.L."/>
            <person name="Williams K.H."/>
            <person name="Hubbard S.S."/>
            <person name="Banfield J.F."/>
        </authorList>
    </citation>
    <scope>NUCLEOTIDE SEQUENCE [LARGE SCALE GENOMIC DNA]</scope>
</reference>
<dbReference type="Pfam" id="PF00156">
    <property type="entry name" value="Pribosyltran"/>
    <property type="match status" value="1"/>
</dbReference>
<protein>
    <recommendedName>
        <fullName evidence="1">Phosphoribosyltransferase domain-containing protein</fullName>
    </recommendedName>
</protein>
<name>A0A1G1W4M3_9BACT</name>
<comment type="caution">
    <text evidence="2">The sequence shown here is derived from an EMBL/GenBank/DDBJ whole genome shotgun (WGS) entry which is preliminary data.</text>
</comment>
<dbReference type="EMBL" id="MHCN01000004">
    <property type="protein sequence ID" value="OGY22581.1"/>
    <property type="molecule type" value="Genomic_DNA"/>
</dbReference>
<dbReference type="Gene3D" id="3.40.50.2020">
    <property type="match status" value="1"/>
</dbReference>
<dbReference type="InterPro" id="IPR029057">
    <property type="entry name" value="PRTase-like"/>
</dbReference>
<dbReference type="InterPro" id="IPR000836">
    <property type="entry name" value="PRTase_dom"/>
</dbReference>
<accession>A0A1G1W4M3</accession>
<evidence type="ECO:0000313" key="3">
    <source>
        <dbReference type="Proteomes" id="UP000176299"/>
    </source>
</evidence>
<dbReference type="Gene3D" id="3.30.1310.20">
    <property type="entry name" value="PRTase-like"/>
    <property type="match status" value="1"/>
</dbReference>
<feature type="domain" description="Phosphoribosyltransferase" evidence="1">
    <location>
        <begin position="13"/>
        <end position="175"/>
    </location>
</feature>
<proteinExistence type="predicted"/>
<evidence type="ECO:0000259" key="1">
    <source>
        <dbReference type="Pfam" id="PF00156"/>
    </source>
</evidence>
<evidence type="ECO:0000313" key="2">
    <source>
        <dbReference type="EMBL" id="OGY22581.1"/>
    </source>
</evidence>